<feature type="compositionally biased region" description="Polar residues" evidence="1">
    <location>
        <begin position="38"/>
        <end position="49"/>
    </location>
</feature>
<feature type="compositionally biased region" description="Basic and acidic residues" evidence="1">
    <location>
        <begin position="74"/>
        <end position="90"/>
    </location>
</feature>
<keyword evidence="3" id="KW-1185">Reference proteome</keyword>
<dbReference type="RefSeq" id="WP_067386116.1">
    <property type="nucleotide sequence ID" value="NZ_CP015839.1"/>
</dbReference>
<dbReference type="EMBL" id="CP015839">
    <property type="protein sequence ID" value="ANG64514.1"/>
    <property type="molecule type" value="Genomic_DNA"/>
</dbReference>
<gene>
    <name evidence="2" type="ORF">A8C75_19935</name>
</gene>
<feature type="compositionally biased region" description="Polar residues" evidence="1">
    <location>
        <begin position="122"/>
        <end position="152"/>
    </location>
</feature>
<dbReference type="AlphaFoldDB" id="A0A1A9F2I2"/>
<proteinExistence type="predicted"/>
<evidence type="ECO:0000256" key="1">
    <source>
        <dbReference type="SAM" id="MobiDB-lite"/>
    </source>
</evidence>
<dbReference type="STRING" id="1821621.A8C75_19935"/>
<protein>
    <submittedName>
        <fullName evidence="2">Uncharacterized protein</fullName>
    </submittedName>
</protein>
<feature type="region of interest" description="Disordered" evidence="1">
    <location>
        <begin position="1"/>
        <end position="297"/>
    </location>
</feature>
<accession>A0A1A9F2I2</accession>
<reference evidence="2 3" key="2">
    <citation type="journal article" date="2018" name="Int. J. Syst. Evol. Microbiol.">
        <title>Marinobacterium aestuarii sp. nov., a benzene-degrading marine bacterium isolated from estuary sediment.</title>
        <authorList>
            <person name="Bae S.S."/>
            <person name="Jung J."/>
            <person name="Chung D."/>
            <person name="Baek K."/>
        </authorList>
    </citation>
    <scope>NUCLEOTIDE SEQUENCE [LARGE SCALE GENOMIC DNA]</scope>
    <source>
        <strain evidence="2 3">ST58-10</strain>
    </source>
</reference>
<name>A0A1A9F2I2_9GAMM</name>
<sequence>MGYLADIVADARERHLGESAPAYSEEVLEVSLAGENPKPSTTPDNNHPGTPSLPIEQSPDTLDSAKSQAPDLPPTREQRPEPASAKDTHDAAAQQSAQAPLHQYLKHLSQQTLVARSEEILTRQQSPSAPTTAKTDANPTRAAQQKPSSGGHENTPIPAAKINTDTQVDSSDKSAVPPVQDKQPAPPPAQTTIRTTQEGDTRTTQDSQDPHPHRPLHRDAAKNINRDQQSPPAAAHTPIRQHTSAPPRSHQALASGAPQLRIGQINVVVESTKPDQDRRSGLERESDSGSRYFLRSL</sequence>
<feature type="compositionally biased region" description="Basic and acidic residues" evidence="1">
    <location>
        <begin position="272"/>
        <end position="288"/>
    </location>
</feature>
<dbReference type="Proteomes" id="UP000078070">
    <property type="component" value="Chromosome"/>
</dbReference>
<reference evidence="3" key="1">
    <citation type="submission" date="2016-05" db="EMBL/GenBank/DDBJ databases">
        <authorList>
            <person name="Baek K."/>
            <person name="Yang S.-J."/>
        </authorList>
    </citation>
    <scope>NUCLEOTIDE SEQUENCE [LARGE SCALE GENOMIC DNA]</scope>
    <source>
        <strain evidence="3">ST58-10</strain>
    </source>
</reference>
<dbReference type="OrthoDB" id="9822118at2"/>
<feature type="compositionally biased region" description="Polar residues" evidence="1">
    <location>
        <begin position="58"/>
        <end position="67"/>
    </location>
</feature>
<feature type="compositionally biased region" description="Basic and acidic residues" evidence="1">
    <location>
        <begin position="197"/>
        <end position="225"/>
    </location>
</feature>
<evidence type="ECO:0000313" key="3">
    <source>
        <dbReference type="Proteomes" id="UP000078070"/>
    </source>
</evidence>
<dbReference type="KEGG" id="mars:A8C75_19935"/>
<evidence type="ECO:0000313" key="2">
    <source>
        <dbReference type="EMBL" id="ANG64514.1"/>
    </source>
</evidence>
<organism evidence="2 3">
    <name type="scientific">Marinobacterium aestuarii</name>
    <dbReference type="NCBI Taxonomy" id="1821621"/>
    <lineage>
        <taxon>Bacteria</taxon>
        <taxon>Pseudomonadati</taxon>
        <taxon>Pseudomonadota</taxon>
        <taxon>Gammaproteobacteria</taxon>
        <taxon>Oceanospirillales</taxon>
        <taxon>Oceanospirillaceae</taxon>
        <taxon>Marinobacterium</taxon>
    </lineage>
</organism>